<protein>
    <submittedName>
        <fullName evidence="1">Uncharacterized protein</fullName>
    </submittedName>
</protein>
<name>A0A0A0HEY4_ECOLX</name>
<proteinExistence type="predicted"/>
<organism evidence="1 2">
    <name type="scientific">Escherichia coli</name>
    <dbReference type="NCBI Taxonomy" id="562"/>
    <lineage>
        <taxon>Bacteria</taxon>
        <taxon>Pseudomonadati</taxon>
        <taxon>Pseudomonadota</taxon>
        <taxon>Gammaproteobacteria</taxon>
        <taxon>Enterobacterales</taxon>
        <taxon>Enterobacteriaceae</taxon>
        <taxon>Escherichia</taxon>
    </lineage>
</organism>
<dbReference type="Proteomes" id="UP000254219">
    <property type="component" value="Unassembled WGS sequence"/>
</dbReference>
<dbReference type="AlphaFoldDB" id="A0A0A0HEY4"/>
<reference evidence="1 2" key="1">
    <citation type="submission" date="2018-06" db="EMBL/GenBank/DDBJ databases">
        <authorList>
            <consortium name="Pathogen Informatics"/>
            <person name="Doyle S."/>
        </authorList>
    </citation>
    <scope>NUCLEOTIDE SEQUENCE [LARGE SCALE GENOMIC DNA]</scope>
    <source>
        <strain evidence="1 2">NCTC11181</strain>
    </source>
</reference>
<accession>A0A0A0HEY4</accession>
<gene>
    <name evidence="1" type="ORF">NCTC11181_02350</name>
</gene>
<dbReference type="EMBL" id="UFYN01000002">
    <property type="protein sequence ID" value="STD41182.1"/>
    <property type="molecule type" value="Genomic_DNA"/>
</dbReference>
<evidence type="ECO:0000313" key="1">
    <source>
        <dbReference type="EMBL" id="STD41182.1"/>
    </source>
</evidence>
<sequence length="57" mass="6573">MLTHLIRPTISPGNIYCRFCLHILPLNNSPFLAYIWLTFINVIDSSPAFMGMRSDLF</sequence>
<evidence type="ECO:0000313" key="2">
    <source>
        <dbReference type="Proteomes" id="UP000254219"/>
    </source>
</evidence>